<proteinExistence type="predicted"/>
<sequence length="71" mass="7836">MGMVEAQDERPARPSMERAEELVDGMGRRVGPFASLVGLRLLQVAALAREAAEDIWAEAQSAREERGRRQG</sequence>
<gene>
    <name evidence="1" type="ORF">AVDCRST_MAG49-1343</name>
</gene>
<dbReference type="AlphaFoldDB" id="A0A6J4UBM6"/>
<dbReference type="EMBL" id="CADCWG010000080">
    <property type="protein sequence ID" value="CAA9546018.1"/>
    <property type="molecule type" value="Genomic_DNA"/>
</dbReference>
<organism evidence="1">
    <name type="scientific">uncultured Thermomicrobiales bacterium</name>
    <dbReference type="NCBI Taxonomy" id="1645740"/>
    <lineage>
        <taxon>Bacteria</taxon>
        <taxon>Pseudomonadati</taxon>
        <taxon>Thermomicrobiota</taxon>
        <taxon>Thermomicrobia</taxon>
        <taxon>Thermomicrobiales</taxon>
        <taxon>environmental samples</taxon>
    </lineage>
</organism>
<accession>A0A6J4UBM6</accession>
<name>A0A6J4UBM6_9BACT</name>
<protein>
    <submittedName>
        <fullName evidence="1">Uncharacterized protein</fullName>
    </submittedName>
</protein>
<reference evidence="1" key="1">
    <citation type="submission" date="2020-02" db="EMBL/GenBank/DDBJ databases">
        <authorList>
            <person name="Meier V. D."/>
        </authorList>
    </citation>
    <scope>NUCLEOTIDE SEQUENCE</scope>
    <source>
        <strain evidence="1">AVDCRST_MAG49</strain>
    </source>
</reference>
<evidence type="ECO:0000313" key="1">
    <source>
        <dbReference type="EMBL" id="CAA9546018.1"/>
    </source>
</evidence>